<dbReference type="AlphaFoldDB" id="A0A5B6WSL8"/>
<accession>A0A5B6WSL8</accession>
<comment type="caution">
    <text evidence="1">The sequence shown here is derived from an EMBL/GenBank/DDBJ whole genome shotgun (WGS) entry which is preliminary data.</text>
</comment>
<organism evidence="1 2">
    <name type="scientific">Gossypium australe</name>
    <dbReference type="NCBI Taxonomy" id="47621"/>
    <lineage>
        <taxon>Eukaryota</taxon>
        <taxon>Viridiplantae</taxon>
        <taxon>Streptophyta</taxon>
        <taxon>Embryophyta</taxon>
        <taxon>Tracheophyta</taxon>
        <taxon>Spermatophyta</taxon>
        <taxon>Magnoliopsida</taxon>
        <taxon>eudicotyledons</taxon>
        <taxon>Gunneridae</taxon>
        <taxon>Pentapetalae</taxon>
        <taxon>rosids</taxon>
        <taxon>malvids</taxon>
        <taxon>Malvales</taxon>
        <taxon>Malvaceae</taxon>
        <taxon>Malvoideae</taxon>
        <taxon>Gossypium</taxon>
    </lineage>
</organism>
<dbReference type="OrthoDB" id="1000081at2759"/>
<evidence type="ECO:0000313" key="1">
    <source>
        <dbReference type="EMBL" id="KAA3484286.1"/>
    </source>
</evidence>
<dbReference type="PANTHER" id="PTHR46148:SF44">
    <property type="entry name" value="GAG-POL POLYPROTEIN"/>
    <property type="match status" value="1"/>
</dbReference>
<dbReference type="Proteomes" id="UP000325315">
    <property type="component" value="Unassembled WGS sequence"/>
</dbReference>
<protein>
    <submittedName>
        <fullName evidence="1">Transposon Ty3-I Gag-Pol polyprotein</fullName>
    </submittedName>
</protein>
<dbReference type="EMBL" id="SMMG02000002">
    <property type="protein sequence ID" value="KAA3484286.1"/>
    <property type="molecule type" value="Genomic_DNA"/>
</dbReference>
<proteinExistence type="predicted"/>
<keyword evidence="2" id="KW-1185">Reference proteome</keyword>
<gene>
    <name evidence="1" type="ORF">EPI10_006378</name>
</gene>
<evidence type="ECO:0000313" key="2">
    <source>
        <dbReference type="Proteomes" id="UP000325315"/>
    </source>
</evidence>
<dbReference type="PANTHER" id="PTHR46148">
    <property type="entry name" value="CHROMO DOMAIN-CONTAINING PROTEIN"/>
    <property type="match status" value="1"/>
</dbReference>
<name>A0A5B6WSL8_9ROSI</name>
<sequence length="148" mass="17233">MGMCYDGFQIRTTIISKKERFEKLAKNNSFYFDYSLEKLAKLYVFEIVRLHGMSLSIISDSDPRFTSRLGIISEILPVEEGIMVQQKRLALLLKLEKIHNVSHVLKLRRNKLDSSYIITPGEIETQPNFIYLKEPVKILALEIKELQN</sequence>
<reference evidence="2" key="1">
    <citation type="journal article" date="2019" name="Plant Biotechnol. J.">
        <title>Genome sequencing of the Australian wild diploid species Gossypium australe highlights disease resistance and delayed gland morphogenesis.</title>
        <authorList>
            <person name="Cai Y."/>
            <person name="Cai X."/>
            <person name="Wang Q."/>
            <person name="Wang P."/>
            <person name="Zhang Y."/>
            <person name="Cai C."/>
            <person name="Xu Y."/>
            <person name="Wang K."/>
            <person name="Zhou Z."/>
            <person name="Wang C."/>
            <person name="Geng S."/>
            <person name="Li B."/>
            <person name="Dong Q."/>
            <person name="Hou Y."/>
            <person name="Wang H."/>
            <person name="Ai P."/>
            <person name="Liu Z."/>
            <person name="Yi F."/>
            <person name="Sun M."/>
            <person name="An G."/>
            <person name="Cheng J."/>
            <person name="Zhang Y."/>
            <person name="Shi Q."/>
            <person name="Xie Y."/>
            <person name="Shi X."/>
            <person name="Chang Y."/>
            <person name="Huang F."/>
            <person name="Chen Y."/>
            <person name="Hong S."/>
            <person name="Mi L."/>
            <person name="Sun Q."/>
            <person name="Zhang L."/>
            <person name="Zhou B."/>
            <person name="Peng R."/>
            <person name="Zhang X."/>
            <person name="Liu F."/>
        </authorList>
    </citation>
    <scope>NUCLEOTIDE SEQUENCE [LARGE SCALE GENOMIC DNA]</scope>
    <source>
        <strain evidence="2">cv. PA1801</strain>
    </source>
</reference>